<dbReference type="InterPro" id="IPR039426">
    <property type="entry name" value="TonB-dep_rcpt-like"/>
</dbReference>
<dbReference type="InterPro" id="IPR037066">
    <property type="entry name" value="Plug_dom_sf"/>
</dbReference>
<evidence type="ECO:0000313" key="8">
    <source>
        <dbReference type="EMBL" id="EHG15416.1"/>
    </source>
</evidence>
<feature type="compositionally biased region" description="Polar residues" evidence="6">
    <location>
        <begin position="131"/>
        <end position="145"/>
    </location>
</feature>
<dbReference type="InterPro" id="IPR008969">
    <property type="entry name" value="CarboxyPept-like_regulatory"/>
</dbReference>
<dbReference type="EMBL" id="AFXP01000022">
    <property type="protein sequence ID" value="EHG15416.1"/>
    <property type="molecule type" value="Genomic_DNA"/>
</dbReference>
<comment type="similarity">
    <text evidence="5">Belongs to the TonB-dependent receptor family.</text>
</comment>
<proteinExistence type="inferred from homology"/>
<dbReference type="Gene3D" id="2.170.130.10">
    <property type="entry name" value="TonB-dependent receptor, plug domain"/>
    <property type="match status" value="1"/>
</dbReference>
<evidence type="ECO:0000256" key="3">
    <source>
        <dbReference type="ARBA" id="ARBA00023136"/>
    </source>
</evidence>
<keyword evidence="1 5" id="KW-0813">Transport</keyword>
<dbReference type="GO" id="GO:0044718">
    <property type="term" value="P:siderophore transmembrane transport"/>
    <property type="evidence" value="ECO:0007669"/>
    <property type="project" value="TreeGrafter"/>
</dbReference>
<dbReference type="GO" id="GO:0015344">
    <property type="term" value="F:siderophore uptake transmembrane transporter activity"/>
    <property type="evidence" value="ECO:0007669"/>
    <property type="project" value="TreeGrafter"/>
</dbReference>
<dbReference type="InterPro" id="IPR023996">
    <property type="entry name" value="TonB-dep_OMP_SusC/RagA"/>
</dbReference>
<keyword evidence="5" id="KW-1134">Transmembrane beta strand</keyword>
<dbReference type="HOGENOM" id="CLU_004317_1_1_10"/>
<keyword evidence="2" id="KW-0732">Signal</keyword>
<organism evidence="8 9">
    <name type="scientific">Prevotella histicola F0411</name>
    <dbReference type="NCBI Taxonomy" id="857291"/>
    <lineage>
        <taxon>Bacteria</taxon>
        <taxon>Pseudomonadati</taxon>
        <taxon>Bacteroidota</taxon>
        <taxon>Bacteroidia</taxon>
        <taxon>Bacteroidales</taxon>
        <taxon>Prevotellaceae</taxon>
        <taxon>Prevotella</taxon>
    </lineage>
</organism>
<dbReference type="Pfam" id="PF07715">
    <property type="entry name" value="Plug"/>
    <property type="match status" value="1"/>
</dbReference>
<evidence type="ECO:0000256" key="5">
    <source>
        <dbReference type="PROSITE-ProRule" id="PRU01360"/>
    </source>
</evidence>
<dbReference type="FunFam" id="2.60.40.1120:FF:000003">
    <property type="entry name" value="Outer membrane protein Omp121"/>
    <property type="match status" value="1"/>
</dbReference>
<dbReference type="GO" id="GO:0009279">
    <property type="term" value="C:cell outer membrane"/>
    <property type="evidence" value="ECO:0007669"/>
    <property type="project" value="UniProtKB-SubCell"/>
</dbReference>
<dbReference type="SMART" id="SM00965">
    <property type="entry name" value="STN"/>
    <property type="match status" value="1"/>
</dbReference>
<evidence type="ECO:0000256" key="4">
    <source>
        <dbReference type="ARBA" id="ARBA00023237"/>
    </source>
</evidence>
<comment type="subcellular location">
    <subcellularLocation>
        <location evidence="5">Cell outer membrane</location>
        <topology evidence="5">Multi-pass membrane protein</topology>
    </subcellularLocation>
</comment>
<reference evidence="8 9" key="1">
    <citation type="submission" date="2011-10" db="EMBL/GenBank/DDBJ databases">
        <title>The Genome Sequence of Prevotella histicola F0411.</title>
        <authorList>
            <consortium name="The Broad Institute Genome Sequencing Platform"/>
            <person name="Earl A."/>
            <person name="Ward D."/>
            <person name="Feldgarden M."/>
            <person name="Gevers D."/>
            <person name="Izard J."/>
            <person name="Ganesan A."/>
            <person name="Blanton J.M."/>
            <person name="Baranova O.V."/>
            <person name="Tanner A.C."/>
            <person name="Mathney J.M.J."/>
            <person name="Dewhirst F.E."/>
            <person name="Young S.K."/>
            <person name="Zeng Q."/>
            <person name="Gargeya S."/>
            <person name="Fitzgerald M."/>
            <person name="Haas B."/>
            <person name="Abouelleil A."/>
            <person name="Alvarado L."/>
            <person name="Arachchi H.M."/>
            <person name="Berlin A."/>
            <person name="Brown A."/>
            <person name="Chapman S.B."/>
            <person name="Chen Z."/>
            <person name="Dunbar C."/>
            <person name="Freedman E."/>
            <person name="Gearin G."/>
            <person name="Gellesch M."/>
            <person name="Goldberg J."/>
            <person name="Griggs A."/>
            <person name="Gujja S."/>
            <person name="Heiman D."/>
            <person name="Howarth C."/>
            <person name="Larson L."/>
            <person name="Lui A."/>
            <person name="MacDonald P.J.P."/>
            <person name="Montmayeur A."/>
            <person name="Murphy C."/>
            <person name="Neiman D."/>
            <person name="Pearson M."/>
            <person name="Priest M."/>
            <person name="Roberts A."/>
            <person name="Saif S."/>
            <person name="Shea T."/>
            <person name="Shenoy N."/>
            <person name="Sisk P."/>
            <person name="Stolte C."/>
            <person name="Sykes S."/>
            <person name="Wortman J."/>
            <person name="Nusbaum C."/>
            <person name="Birren B."/>
        </authorList>
    </citation>
    <scope>NUCLEOTIDE SEQUENCE [LARGE SCALE GENOMIC DNA]</scope>
    <source>
        <strain evidence="8 9">F0411</strain>
    </source>
</reference>
<dbReference type="Gene3D" id="2.60.40.1120">
    <property type="entry name" value="Carboxypeptidase-like, regulatory domain"/>
    <property type="match status" value="1"/>
</dbReference>
<dbReference type="AlphaFoldDB" id="G6AIU7"/>
<dbReference type="PATRIC" id="fig|857291.3.peg.2021"/>
<dbReference type="Proteomes" id="UP000004597">
    <property type="component" value="Unassembled WGS sequence"/>
</dbReference>
<dbReference type="PROSITE" id="PS52016">
    <property type="entry name" value="TONB_DEPENDENT_REC_3"/>
    <property type="match status" value="1"/>
</dbReference>
<keyword evidence="4 5" id="KW-0998">Cell outer membrane</keyword>
<dbReference type="Pfam" id="PF13715">
    <property type="entry name" value="CarbopepD_reg_2"/>
    <property type="match status" value="1"/>
</dbReference>
<dbReference type="Pfam" id="PF07660">
    <property type="entry name" value="STN"/>
    <property type="match status" value="1"/>
</dbReference>
<dbReference type="InterPro" id="IPR012910">
    <property type="entry name" value="Plug_dom"/>
</dbReference>
<dbReference type="NCBIfam" id="TIGR04057">
    <property type="entry name" value="SusC_RagA_signa"/>
    <property type="match status" value="1"/>
</dbReference>
<keyword evidence="5" id="KW-0812">Transmembrane</keyword>
<feature type="region of interest" description="Disordered" evidence="6">
    <location>
        <begin position="126"/>
        <end position="145"/>
    </location>
</feature>
<dbReference type="STRING" id="857291.HMPREF9138_02024"/>
<keyword evidence="9" id="KW-1185">Reference proteome</keyword>
<feature type="domain" description="Secretin/TonB short N-terminal" evidence="7">
    <location>
        <begin position="71"/>
        <end position="123"/>
    </location>
</feature>
<dbReference type="InterPro" id="IPR023997">
    <property type="entry name" value="TonB-dep_OMP_SusC/RagA_CS"/>
</dbReference>
<evidence type="ECO:0000313" key="9">
    <source>
        <dbReference type="Proteomes" id="UP000004597"/>
    </source>
</evidence>
<dbReference type="NCBIfam" id="TIGR04056">
    <property type="entry name" value="OMP_RagA_SusC"/>
    <property type="match status" value="1"/>
</dbReference>
<evidence type="ECO:0000256" key="2">
    <source>
        <dbReference type="ARBA" id="ARBA00022729"/>
    </source>
</evidence>
<protein>
    <recommendedName>
        <fullName evidence="7">Secretin/TonB short N-terminal domain-containing protein</fullName>
    </recommendedName>
</protein>
<dbReference type="Gene3D" id="3.55.50.30">
    <property type="match status" value="1"/>
</dbReference>
<evidence type="ECO:0000256" key="6">
    <source>
        <dbReference type="SAM" id="MobiDB-lite"/>
    </source>
</evidence>
<gene>
    <name evidence="8" type="ORF">HMPREF9138_02024</name>
</gene>
<comment type="caution">
    <text evidence="8">The sequence shown here is derived from an EMBL/GenBank/DDBJ whole genome shotgun (WGS) entry which is preliminary data.</text>
</comment>
<dbReference type="SUPFAM" id="SSF56935">
    <property type="entry name" value="Porins"/>
    <property type="match status" value="1"/>
</dbReference>
<dbReference type="SUPFAM" id="SSF49464">
    <property type="entry name" value="Carboxypeptidase regulatory domain-like"/>
    <property type="match status" value="1"/>
</dbReference>
<evidence type="ECO:0000256" key="1">
    <source>
        <dbReference type="ARBA" id="ARBA00022448"/>
    </source>
</evidence>
<name>G6AIU7_9BACT</name>
<dbReference type="InterPro" id="IPR011662">
    <property type="entry name" value="Secretin/TonB_short_N"/>
</dbReference>
<keyword evidence="3 5" id="KW-0472">Membrane</keyword>
<accession>G6AIU7</accession>
<dbReference type="PANTHER" id="PTHR30069:SF29">
    <property type="entry name" value="HEMOGLOBIN AND HEMOGLOBIN-HAPTOGLOBIN-BINDING PROTEIN 1-RELATED"/>
    <property type="match status" value="1"/>
</dbReference>
<sequence>MYKIKPKLHDFHWINHGGIVKIMFFSVLLLFIGAIVAPAKAVETQNLNVTLNVVNATMRSTIDKIEKAEGYVFIYNDDVRAELDKRVSLQMTNKNIDEVLDKMLAHTNISYKRSGKQITLYRNHAKPRQQPVPSVNTQAPQQSSNKHIVRGRIVDDRNEPVIGATVKINGKNTSGTITDIDGNYVLNNVAPNDVITFSYIGMRPQQIVVGGKDVINITMQSDIKDLGDVVVVGYGTQRKESLTGSISMVTSKDLVATPQVSASNMLTGRIPGLITTQTYGIPGSDNATLSIRGFGNALFIVDGVERDARYIDPNTIESISILKDASSAIYGSRAGNGVVLITTKRGNQSKPTITVGTTLTLQSVTAMPKTVSAGQYAELKREEFYNANGVHTTQTPPFTEVQVQKYYDGTDPQYPNTNWYDQIIRNWAPMQQHKASIRGGNERFSYYSYFGYTKQESIFKTNFGNYQRYAFQTNLDAKVTNRIKLQLSVAEDIDDRNYPSTNVYSGTASLWGYFWQTLPTYPASLPNPDYHSYAGGGGTGGVHLVADRDITGYSRSKNYLTNISGTLTYDFKYILGLSFKAFINYAKADYPTKIFHKPVSFYTYNYENDKYNLQGTYYNKASLDQTQGYSQVITSQFSLNYERLFANLHRVKAMALFESVDTKSDELSAGRTDFLTPSIDQMFMGSTMTARNNGSASENGRASYVGRLNYSYIDKYLLELILRADASAHFAPGHRWGCFPGVMVGWRIDQEKFMKNMKFDALKLRLSYGQMGNDAIGDFQYLSGYKLYEMTYLLGNTSTNGIKSTGLANPDMTWERMHIYNAGIDFSYNHRMLYGSFEMFYRKRSGILARRNISLPNTFGATLPLENLNSQDTRGWELELGTAGHFHDLNYDVKANFSGSRSKWIHYEEPDYTDPDQIRLSKNSGKWVDRTIGYISNGLFTSQEQIDNLTYSYPGGNGKLRPGDLIIVDRNNDGTIDWRDQAVIGKGTIPHYMMGLNFNLNYKGFDLSMLFQGAFGFYKKLIFSGGENYYSFVYDKRWTKDNNDPDALIPRLSGAPTNSYITQNNFVKSDYVRLKTLTIGYSVPERFLSKLGLQTLRLNVSAYNLLTISKLNKYNFDPEAPSGETGRSYPLNKTISFGLDVSF</sequence>
<evidence type="ECO:0000259" key="7">
    <source>
        <dbReference type="SMART" id="SM00965"/>
    </source>
</evidence>
<dbReference type="PANTHER" id="PTHR30069">
    <property type="entry name" value="TONB-DEPENDENT OUTER MEMBRANE RECEPTOR"/>
    <property type="match status" value="1"/>
</dbReference>